<keyword evidence="2" id="KW-1185">Reference proteome</keyword>
<sequence>MGLITNLGVPPRPPLRSGALKNMIARQTDSMIKSQLHQFLINESSQKQHYQGFPTNVKAAQK</sequence>
<evidence type="ECO:0000313" key="1">
    <source>
        <dbReference type="EMBL" id="AFZ19707.1"/>
    </source>
</evidence>
<dbReference type="HOGENOM" id="CLU_2899212_0_0_3"/>
<proteinExistence type="predicted"/>
<gene>
    <name evidence="1" type="ORF">Mic7113_4002</name>
</gene>
<accession>K9WJK7</accession>
<evidence type="ECO:0000313" key="2">
    <source>
        <dbReference type="Proteomes" id="UP000010471"/>
    </source>
</evidence>
<dbReference type="EMBL" id="CP003630">
    <property type="protein sequence ID" value="AFZ19707.1"/>
    <property type="molecule type" value="Genomic_DNA"/>
</dbReference>
<dbReference type="KEGG" id="mic:Mic7113_4002"/>
<reference evidence="1 2" key="1">
    <citation type="submission" date="2012-06" db="EMBL/GenBank/DDBJ databases">
        <title>Finished chromosome of genome of Microcoleus sp. PCC 7113.</title>
        <authorList>
            <consortium name="US DOE Joint Genome Institute"/>
            <person name="Gugger M."/>
            <person name="Coursin T."/>
            <person name="Rippka R."/>
            <person name="Tandeau De Marsac N."/>
            <person name="Huntemann M."/>
            <person name="Wei C.-L."/>
            <person name="Han J."/>
            <person name="Detter J.C."/>
            <person name="Han C."/>
            <person name="Tapia R."/>
            <person name="Chen A."/>
            <person name="Kyrpides N."/>
            <person name="Mavromatis K."/>
            <person name="Markowitz V."/>
            <person name="Szeto E."/>
            <person name="Ivanova N."/>
            <person name="Pagani I."/>
            <person name="Pati A."/>
            <person name="Goodwin L."/>
            <person name="Nordberg H.P."/>
            <person name="Cantor M.N."/>
            <person name="Hua S.X."/>
            <person name="Woyke T."/>
            <person name="Kerfeld C.A."/>
        </authorList>
    </citation>
    <scope>NUCLEOTIDE SEQUENCE [LARGE SCALE GENOMIC DNA]</scope>
    <source>
        <strain evidence="1 2">PCC 7113</strain>
    </source>
</reference>
<dbReference type="STRING" id="1173027.Mic7113_4002"/>
<protein>
    <submittedName>
        <fullName evidence="1">Uncharacterized protein</fullName>
    </submittedName>
</protein>
<dbReference type="Proteomes" id="UP000010471">
    <property type="component" value="Chromosome"/>
</dbReference>
<organism evidence="1 2">
    <name type="scientific">Allocoleopsis franciscana PCC 7113</name>
    <dbReference type="NCBI Taxonomy" id="1173027"/>
    <lineage>
        <taxon>Bacteria</taxon>
        <taxon>Bacillati</taxon>
        <taxon>Cyanobacteriota</taxon>
        <taxon>Cyanophyceae</taxon>
        <taxon>Coleofasciculales</taxon>
        <taxon>Coleofasciculaceae</taxon>
        <taxon>Allocoleopsis</taxon>
        <taxon>Allocoleopsis franciscana</taxon>
    </lineage>
</organism>
<name>K9WJK7_9CYAN</name>
<dbReference type="AlphaFoldDB" id="K9WJK7"/>